<dbReference type="InterPro" id="IPR018627">
    <property type="entry name" value="ELP6"/>
</dbReference>
<accession>A0A1Y2AJK6</accession>
<evidence type="ECO:0000313" key="3">
    <source>
        <dbReference type="EMBL" id="ORY22684.1"/>
    </source>
</evidence>
<evidence type="ECO:0000256" key="2">
    <source>
        <dbReference type="ARBA" id="ARBA00008837"/>
    </source>
</evidence>
<evidence type="ECO:0000256" key="1">
    <source>
        <dbReference type="ARBA" id="ARBA00005043"/>
    </source>
</evidence>
<keyword evidence="4" id="KW-1185">Reference proteome</keyword>
<organism evidence="3 4">
    <name type="scientific">Naematelia encephala</name>
    <dbReference type="NCBI Taxonomy" id="71784"/>
    <lineage>
        <taxon>Eukaryota</taxon>
        <taxon>Fungi</taxon>
        <taxon>Dikarya</taxon>
        <taxon>Basidiomycota</taxon>
        <taxon>Agaricomycotina</taxon>
        <taxon>Tremellomycetes</taxon>
        <taxon>Tremellales</taxon>
        <taxon>Naemateliaceae</taxon>
        <taxon>Naematelia</taxon>
    </lineage>
</organism>
<dbReference type="UniPathway" id="UPA00988"/>
<evidence type="ECO:0000313" key="4">
    <source>
        <dbReference type="Proteomes" id="UP000193986"/>
    </source>
</evidence>
<sequence>MTYLTPHLPFSGSTPALPPPKSYLIISDTLQSPAHWALYHLFAAAISEQRKIVLVDFRNDGRASLEAVLRKLGTTLPSQPDLFTHIFPSSFPNDSPSAPSLFTSNDAPTLRPTYQVISESLDSGALVVLDGLSDLVNIGFSVPEVGRFVRAVLSLVRNSRASLVSTLHADELLSSSVSTSPPSNSLDLLERLLRIGSIWWRVQQLSTGRSSDVHGEISCHILSPPTEDRHGWTQVPKANPLQYRLEERTVRVFPKGTGRGYL</sequence>
<dbReference type="InterPro" id="IPR027417">
    <property type="entry name" value="P-loop_NTPase"/>
</dbReference>
<name>A0A1Y2AJK6_9TREE</name>
<protein>
    <recommendedName>
        <fullName evidence="5">Elongator complex protein 5</fullName>
    </recommendedName>
</protein>
<dbReference type="Proteomes" id="UP000193986">
    <property type="component" value="Unassembled WGS sequence"/>
</dbReference>
<reference evidence="3 4" key="1">
    <citation type="submission" date="2016-07" db="EMBL/GenBank/DDBJ databases">
        <title>Pervasive Adenine N6-methylation of Active Genes in Fungi.</title>
        <authorList>
            <consortium name="DOE Joint Genome Institute"/>
            <person name="Mondo S.J."/>
            <person name="Dannebaum R.O."/>
            <person name="Kuo R.C."/>
            <person name="Labutti K."/>
            <person name="Haridas S."/>
            <person name="Kuo A."/>
            <person name="Salamov A."/>
            <person name="Ahrendt S.R."/>
            <person name="Lipzen A."/>
            <person name="Sullivan W."/>
            <person name="Andreopoulos W.B."/>
            <person name="Clum A."/>
            <person name="Lindquist E."/>
            <person name="Daum C."/>
            <person name="Ramamoorthy G.K."/>
            <person name="Gryganskyi A."/>
            <person name="Culley D."/>
            <person name="Magnuson J.K."/>
            <person name="James T.Y."/>
            <person name="O'Malley M.A."/>
            <person name="Stajich J.E."/>
            <person name="Spatafora J.W."/>
            <person name="Visel A."/>
            <person name="Grigoriev I.V."/>
        </authorList>
    </citation>
    <scope>NUCLEOTIDE SEQUENCE [LARGE SCALE GENOMIC DNA]</scope>
    <source>
        <strain evidence="3 4">68-887.2</strain>
    </source>
</reference>
<dbReference type="GO" id="GO:0002098">
    <property type="term" value="P:tRNA wobble uridine modification"/>
    <property type="evidence" value="ECO:0007669"/>
    <property type="project" value="InterPro"/>
</dbReference>
<dbReference type="Gene3D" id="3.40.50.300">
    <property type="entry name" value="P-loop containing nucleotide triphosphate hydrolases"/>
    <property type="match status" value="1"/>
</dbReference>
<dbReference type="EMBL" id="MCFC01000089">
    <property type="protein sequence ID" value="ORY22684.1"/>
    <property type="molecule type" value="Genomic_DNA"/>
</dbReference>
<dbReference type="GO" id="GO:0033588">
    <property type="term" value="C:elongator holoenzyme complex"/>
    <property type="evidence" value="ECO:0007669"/>
    <property type="project" value="InterPro"/>
</dbReference>
<dbReference type="AlphaFoldDB" id="A0A1Y2AJK6"/>
<comment type="similarity">
    <text evidence="2">Belongs to the ELP6 family.</text>
</comment>
<dbReference type="OrthoDB" id="9995306at2759"/>
<dbReference type="PANTHER" id="PTHR16184:SF6">
    <property type="entry name" value="ELONGATOR COMPLEX PROTEIN 6"/>
    <property type="match status" value="1"/>
</dbReference>
<evidence type="ECO:0008006" key="5">
    <source>
        <dbReference type="Google" id="ProtNLM"/>
    </source>
</evidence>
<dbReference type="InParanoid" id="A0A1Y2AJK6"/>
<gene>
    <name evidence="3" type="ORF">BCR39DRAFT_550937</name>
</gene>
<dbReference type="Pfam" id="PF09807">
    <property type="entry name" value="ELP6"/>
    <property type="match status" value="1"/>
</dbReference>
<dbReference type="STRING" id="71784.A0A1Y2AJK6"/>
<comment type="caution">
    <text evidence="3">The sequence shown here is derived from an EMBL/GenBank/DDBJ whole genome shotgun (WGS) entry which is preliminary data.</text>
</comment>
<proteinExistence type="inferred from homology"/>
<comment type="pathway">
    <text evidence="1">tRNA modification; 5-methoxycarbonylmethyl-2-thiouridine-tRNA biosynthesis.</text>
</comment>
<dbReference type="PANTHER" id="PTHR16184">
    <property type="entry name" value="ELONGATOR COMPLEX PROTEIN 6"/>
    <property type="match status" value="1"/>
</dbReference>